<dbReference type="SUPFAM" id="SSF53335">
    <property type="entry name" value="S-adenosyl-L-methionine-dependent methyltransferases"/>
    <property type="match status" value="1"/>
</dbReference>
<feature type="compositionally biased region" description="Polar residues" evidence="7">
    <location>
        <begin position="1"/>
        <end position="13"/>
    </location>
</feature>
<evidence type="ECO:0000259" key="8">
    <source>
        <dbReference type="Pfam" id="PF22528"/>
    </source>
</evidence>
<keyword evidence="10" id="KW-1185">Reference proteome</keyword>
<feature type="region of interest" description="Disordered" evidence="7">
    <location>
        <begin position="1"/>
        <end position="96"/>
    </location>
</feature>
<reference evidence="9 10" key="1">
    <citation type="submission" date="2024-08" db="EMBL/GenBank/DDBJ databases">
        <authorList>
            <person name="Cucini C."/>
            <person name="Frati F."/>
        </authorList>
    </citation>
    <scope>NUCLEOTIDE SEQUENCE [LARGE SCALE GENOMIC DNA]</scope>
</reference>
<evidence type="ECO:0000256" key="5">
    <source>
        <dbReference type="ARBA" id="ARBA00049303"/>
    </source>
</evidence>
<feature type="compositionally biased region" description="Acidic residues" evidence="7">
    <location>
        <begin position="21"/>
        <end position="35"/>
    </location>
</feature>
<keyword evidence="1 6" id="KW-0489">Methyltransferase</keyword>
<comment type="caution">
    <text evidence="9">The sequence shown here is derived from an EMBL/GenBank/DDBJ whole genome shotgun (WGS) entry which is preliminary data.</text>
</comment>
<protein>
    <recommendedName>
        <fullName evidence="8">Protein arginine N-methyltransferase domain-containing protein</fullName>
    </recommendedName>
</protein>
<dbReference type="InterPro" id="IPR036236">
    <property type="entry name" value="Znf_C2H2_sf"/>
</dbReference>
<feature type="domain" description="Protein arginine N-methyltransferase" evidence="8">
    <location>
        <begin position="421"/>
        <end position="577"/>
    </location>
</feature>
<evidence type="ECO:0000256" key="1">
    <source>
        <dbReference type="ARBA" id="ARBA00022603"/>
    </source>
</evidence>
<evidence type="ECO:0000256" key="6">
    <source>
        <dbReference type="PROSITE-ProRule" id="PRU01015"/>
    </source>
</evidence>
<comment type="catalytic activity">
    <reaction evidence="4">
        <text>L-arginyl-[protein] + 2 S-adenosyl-L-methionine = N(omega),N(omega)-dimethyl-L-arginyl-[protein] + 2 S-adenosyl-L-homocysteine + 2 H(+)</text>
        <dbReference type="Rhea" id="RHEA:48096"/>
        <dbReference type="Rhea" id="RHEA-COMP:10532"/>
        <dbReference type="Rhea" id="RHEA-COMP:11991"/>
        <dbReference type="ChEBI" id="CHEBI:15378"/>
        <dbReference type="ChEBI" id="CHEBI:29965"/>
        <dbReference type="ChEBI" id="CHEBI:57856"/>
        <dbReference type="ChEBI" id="CHEBI:59789"/>
        <dbReference type="ChEBI" id="CHEBI:61897"/>
        <dbReference type="EC" id="2.1.1.319"/>
    </reaction>
    <physiologicalReaction direction="left-to-right" evidence="4">
        <dbReference type="Rhea" id="RHEA:48097"/>
    </physiologicalReaction>
</comment>
<proteinExistence type="predicted"/>
<dbReference type="InterPro" id="IPR025799">
    <property type="entry name" value="Arg_MeTrfase"/>
</dbReference>
<dbReference type="Pfam" id="PF22528">
    <property type="entry name" value="PRMT_C"/>
    <property type="match status" value="1"/>
</dbReference>
<dbReference type="CDD" id="cd02440">
    <property type="entry name" value="AdoMet_MTases"/>
    <property type="match status" value="1"/>
</dbReference>
<dbReference type="Pfam" id="PF06325">
    <property type="entry name" value="PrmA"/>
    <property type="match status" value="1"/>
</dbReference>
<dbReference type="Gene3D" id="3.40.50.150">
    <property type="entry name" value="Vaccinia Virus protein VP39"/>
    <property type="match status" value="1"/>
</dbReference>
<evidence type="ECO:0000313" key="10">
    <source>
        <dbReference type="Proteomes" id="UP001642540"/>
    </source>
</evidence>
<dbReference type="EMBL" id="CAXLJM020000062">
    <property type="protein sequence ID" value="CAL8120245.1"/>
    <property type="molecule type" value="Genomic_DNA"/>
</dbReference>
<keyword evidence="3 6" id="KW-0949">S-adenosyl-L-methionine</keyword>
<dbReference type="PROSITE" id="PS51678">
    <property type="entry name" value="SAM_MT_PRMT"/>
    <property type="match status" value="1"/>
</dbReference>
<gene>
    <name evidence="9" type="ORF">ODALV1_LOCUS18919</name>
</gene>
<dbReference type="PANTHER" id="PTHR11006:SF53">
    <property type="entry name" value="PROTEIN ARGININE N-METHYLTRANSFERASE 3"/>
    <property type="match status" value="1"/>
</dbReference>
<evidence type="ECO:0000256" key="3">
    <source>
        <dbReference type="ARBA" id="ARBA00022691"/>
    </source>
</evidence>
<feature type="region of interest" description="Disordered" evidence="7">
    <location>
        <begin position="249"/>
        <end position="269"/>
    </location>
</feature>
<dbReference type="InterPro" id="IPR055135">
    <property type="entry name" value="PRMT_dom"/>
</dbReference>
<dbReference type="PANTHER" id="PTHR11006">
    <property type="entry name" value="PROTEIN ARGININE N-METHYLTRANSFERASE"/>
    <property type="match status" value="1"/>
</dbReference>
<dbReference type="SUPFAM" id="SSF57667">
    <property type="entry name" value="beta-beta-alpha zinc fingers"/>
    <property type="match status" value="1"/>
</dbReference>
<feature type="compositionally biased region" description="Acidic residues" evidence="7">
    <location>
        <begin position="77"/>
        <end position="87"/>
    </location>
</feature>
<dbReference type="Gene3D" id="2.70.160.11">
    <property type="entry name" value="Hnrnp arginine n-methyltransferase1"/>
    <property type="match status" value="1"/>
</dbReference>
<dbReference type="InterPro" id="IPR029063">
    <property type="entry name" value="SAM-dependent_MTases_sf"/>
</dbReference>
<name>A0ABP1RA91_9HEXA</name>
<accession>A0ABP1RA91</accession>
<comment type="catalytic activity">
    <reaction evidence="5">
        <text>L-arginyl-[protein] + S-adenosyl-L-methionine = N(omega)-methyl-L-arginyl-[protein] + S-adenosyl-L-homocysteine + H(+)</text>
        <dbReference type="Rhea" id="RHEA:48100"/>
        <dbReference type="Rhea" id="RHEA-COMP:10532"/>
        <dbReference type="Rhea" id="RHEA-COMP:11990"/>
        <dbReference type="ChEBI" id="CHEBI:15378"/>
        <dbReference type="ChEBI" id="CHEBI:29965"/>
        <dbReference type="ChEBI" id="CHEBI:57856"/>
        <dbReference type="ChEBI" id="CHEBI:59789"/>
        <dbReference type="ChEBI" id="CHEBI:65280"/>
    </reaction>
    <physiologicalReaction direction="left-to-right" evidence="5">
        <dbReference type="Rhea" id="RHEA:48101"/>
    </physiologicalReaction>
</comment>
<keyword evidence="2 6" id="KW-0808">Transferase</keyword>
<evidence type="ECO:0000256" key="7">
    <source>
        <dbReference type="SAM" id="MobiDB-lite"/>
    </source>
</evidence>
<evidence type="ECO:0000256" key="2">
    <source>
        <dbReference type="ARBA" id="ARBA00022679"/>
    </source>
</evidence>
<evidence type="ECO:0000256" key="4">
    <source>
        <dbReference type="ARBA" id="ARBA00047384"/>
    </source>
</evidence>
<evidence type="ECO:0000313" key="9">
    <source>
        <dbReference type="EMBL" id="CAL8120245.1"/>
    </source>
</evidence>
<dbReference type="Proteomes" id="UP001642540">
    <property type="component" value="Unassembled WGS sequence"/>
</dbReference>
<organism evidence="9 10">
    <name type="scientific">Orchesella dallaii</name>
    <dbReference type="NCBI Taxonomy" id="48710"/>
    <lineage>
        <taxon>Eukaryota</taxon>
        <taxon>Metazoa</taxon>
        <taxon>Ecdysozoa</taxon>
        <taxon>Arthropoda</taxon>
        <taxon>Hexapoda</taxon>
        <taxon>Collembola</taxon>
        <taxon>Entomobryomorpha</taxon>
        <taxon>Entomobryoidea</taxon>
        <taxon>Orchesellidae</taxon>
        <taxon>Orchesellinae</taxon>
        <taxon>Orchesella</taxon>
    </lineage>
</organism>
<sequence length="588" mass="66253">MASSNSSQAQNKPRQAVQFPVDDDSDQCPSADEESTPSSVVTGAAVVMANGTDADKSNKKGTANAVKECSGDVSSDSGDDDDDDEQETGGGDAWKIEDGMGISCECIICPFKTSGYEAAELMKDHIEDTHKLSFHTLKTSLKLNYPGFIQFVRFARKVKDRGLDIVQLVSEMETSKASPANYPWSSDEYLLPSDSDLQSDYFLTLDYFEVPEATTDVEDYQTLKQEKETLQETIKQMEDVFRRVVLDKNSDAPSPKSKTTKKTKKTSKLDGKSDNDLYFMSYDELTIHHEMVFDHPRTNAYRKAIIEQTNRIKDSYVMDLGCGSGILSMFCAQQGAKKVYAIDNAEIIYEAMSNSYENGFDSQIEFFRKDIDKEDLDIEKVDVIVSEFMGYFLFFEGMTETFIRTRDKYLKPGGVLMPDACNVYLVPVGRNGIYSSRMDCWDNVYGLKMSAMKELTMKEIPINSVSPDEVIGPAVCVKNLNLYTCAADDTKIDAEFVFRMDKETDFCAIAGYFDATFSGENKNIVLSTGPADPQTHWKQAVFFLPKPRRCSKGEELPCKFKSYPHHENPRWLMVEITLDNITHKFEFN</sequence>